<accession>A0ABS9W8G5</accession>
<dbReference type="PROSITE" id="PS01124">
    <property type="entry name" value="HTH_ARAC_FAMILY_2"/>
    <property type="match status" value="1"/>
</dbReference>
<dbReference type="PANTHER" id="PTHR46796:SF7">
    <property type="entry name" value="ARAC FAMILY TRANSCRIPTIONAL REGULATOR"/>
    <property type="match status" value="1"/>
</dbReference>
<keyword evidence="3" id="KW-0804">Transcription</keyword>
<evidence type="ECO:0000259" key="4">
    <source>
        <dbReference type="PROSITE" id="PS01124"/>
    </source>
</evidence>
<keyword evidence="2" id="KW-0238">DNA-binding</keyword>
<dbReference type="PANTHER" id="PTHR46796">
    <property type="entry name" value="HTH-TYPE TRANSCRIPTIONAL ACTIVATOR RHAS-RELATED"/>
    <property type="match status" value="1"/>
</dbReference>
<dbReference type="SUPFAM" id="SSF46689">
    <property type="entry name" value="Homeodomain-like"/>
    <property type="match status" value="2"/>
</dbReference>
<name>A0ABS9W8G5_9PROT</name>
<gene>
    <name evidence="5" type="ORF">MON41_17560</name>
</gene>
<dbReference type="PROSITE" id="PS00041">
    <property type="entry name" value="HTH_ARAC_FAMILY_1"/>
    <property type="match status" value="1"/>
</dbReference>
<dbReference type="InterPro" id="IPR050204">
    <property type="entry name" value="AraC_XylS_family_regulators"/>
</dbReference>
<evidence type="ECO:0000256" key="2">
    <source>
        <dbReference type="ARBA" id="ARBA00023125"/>
    </source>
</evidence>
<evidence type="ECO:0000313" key="6">
    <source>
        <dbReference type="Proteomes" id="UP001201985"/>
    </source>
</evidence>
<dbReference type="RefSeq" id="WP_120009873.1">
    <property type="nucleotide sequence ID" value="NZ_JALBUU010000034.1"/>
</dbReference>
<evidence type="ECO:0000313" key="5">
    <source>
        <dbReference type="EMBL" id="MCI0755522.1"/>
    </source>
</evidence>
<proteinExistence type="predicted"/>
<feature type="domain" description="HTH araC/xylS-type" evidence="4">
    <location>
        <begin position="203"/>
        <end position="301"/>
    </location>
</feature>
<dbReference type="InterPro" id="IPR032783">
    <property type="entry name" value="AraC_lig"/>
</dbReference>
<dbReference type="SMART" id="SM00342">
    <property type="entry name" value="HTH_ARAC"/>
    <property type="match status" value="1"/>
</dbReference>
<dbReference type="Proteomes" id="UP001201985">
    <property type="component" value="Unassembled WGS sequence"/>
</dbReference>
<keyword evidence="6" id="KW-1185">Reference proteome</keyword>
<evidence type="ECO:0000256" key="3">
    <source>
        <dbReference type="ARBA" id="ARBA00023163"/>
    </source>
</evidence>
<organism evidence="5 6">
    <name type="scientific">Teichococcus vastitatis</name>
    <dbReference type="NCBI Taxonomy" id="2307076"/>
    <lineage>
        <taxon>Bacteria</taxon>
        <taxon>Pseudomonadati</taxon>
        <taxon>Pseudomonadota</taxon>
        <taxon>Alphaproteobacteria</taxon>
        <taxon>Acetobacterales</taxon>
        <taxon>Roseomonadaceae</taxon>
        <taxon>Roseomonas</taxon>
    </lineage>
</organism>
<sequence>MDPLSDILSLLKPRSYITAGFDAGGDRSLRLDDLAGRIKCYAVIRGRCWLALEGHGASVALMQGDCFVLPSGSPVRIASDLALEPTLASSALKPDRHSETVTYNGGGDVLLVGSRFEVNGHPAEALLQTLPPIIHLRAAGDQAVLRWPIELMMQELRDERPGASLMTQHLAHTMLVQTLRLYLSQQAGSGIGLFAALGDPQIGRALGAIHADPTQDWTLEDLAAEAGMSRSVFARRFRERVGEPPMAYVTRWRMMRAAERLVTSREPLSRIATSVGYGSENAFNTAFRRVMGVAPRRYARGAGVHDI</sequence>
<dbReference type="EMBL" id="JALBUU010000034">
    <property type="protein sequence ID" value="MCI0755522.1"/>
    <property type="molecule type" value="Genomic_DNA"/>
</dbReference>
<dbReference type="InterPro" id="IPR018062">
    <property type="entry name" value="HTH_AraC-typ_CS"/>
</dbReference>
<dbReference type="InterPro" id="IPR018060">
    <property type="entry name" value="HTH_AraC"/>
</dbReference>
<dbReference type="Pfam" id="PF12833">
    <property type="entry name" value="HTH_18"/>
    <property type="match status" value="1"/>
</dbReference>
<keyword evidence="1" id="KW-0805">Transcription regulation</keyword>
<dbReference type="Gene3D" id="1.10.10.60">
    <property type="entry name" value="Homeodomain-like"/>
    <property type="match status" value="2"/>
</dbReference>
<reference evidence="5 6" key="1">
    <citation type="submission" date="2022-03" db="EMBL/GenBank/DDBJ databases">
        <title>Complete genome analysis of Roseomonas KG 17.1 : a prolific producer of plant growth promoters.</title>
        <authorList>
            <person name="Saadouli I."/>
            <person name="Najjari A."/>
            <person name="Mosbah A."/>
            <person name="Ouzari H.I."/>
        </authorList>
    </citation>
    <scope>NUCLEOTIDE SEQUENCE [LARGE SCALE GENOMIC DNA]</scope>
    <source>
        <strain evidence="5 6">KG17-1</strain>
    </source>
</reference>
<protein>
    <submittedName>
        <fullName evidence="5">AraC family transcriptional regulator</fullName>
    </submittedName>
</protein>
<dbReference type="Pfam" id="PF12852">
    <property type="entry name" value="Cupin_6"/>
    <property type="match status" value="1"/>
</dbReference>
<evidence type="ECO:0000256" key="1">
    <source>
        <dbReference type="ARBA" id="ARBA00023015"/>
    </source>
</evidence>
<comment type="caution">
    <text evidence="5">The sequence shown here is derived from an EMBL/GenBank/DDBJ whole genome shotgun (WGS) entry which is preliminary data.</text>
</comment>
<dbReference type="InterPro" id="IPR009057">
    <property type="entry name" value="Homeodomain-like_sf"/>
</dbReference>